<protein>
    <submittedName>
        <fullName evidence="1">Uncharacterized protein</fullName>
    </submittedName>
</protein>
<name>A0A0L8HB37_OCTBM</name>
<dbReference type="EMBL" id="KQ418635">
    <property type="protein sequence ID" value="KOF86491.1"/>
    <property type="molecule type" value="Genomic_DNA"/>
</dbReference>
<accession>A0A0L8HB37</accession>
<evidence type="ECO:0000313" key="1">
    <source>
        <dbReference type="EMBL" id="KOF86491.1"/>
    </source>
</evidence>
<reference evidence="1" key="1">
    <citation type="submission" date="2015-07" db="EMBL/GenBank/DDBJ databases">
        <title>MeaNS - Measles Nucleotide Surveillance Program.</title>
        <authorList>
            <person name="Tran T."/>
            <person name="Druce J."/>
        </authorList>
    </citation>
    <scope>NUCLEOTIDE SEQUENCE</scope>
    <source>
        <strain evidence="1">UCB-OBI-ISO-001</strain>
        <tissue evidence="1">Gonad</tissue>
    </source>
</reference>
<proteinExistence type="predicted"/>
<feature type="non-terminal residue" evidence="1">
    <location>
        <position position="144"/>
    </location>
</feature>
<sequence length="144" mass="16264">MVNNEWGILKGVDVDVRTCACSCVCVCVYVCVRVCACVCVCARVKRREVCVSFLKGVRWMWLCEWVRVAVLNRAGRSEGVPNVESVQVGFGLRGGARDEGTAVAMEQRDVEQGKEKIRVGLEWGWRELRTSRSRRLRALLKVDK</sequence>
<organism evidence="1">
    <name type="scientific">Octopus bimaculoides</name>
    <name type="common">California two-spotted octopus</name>
    <dbReference type="NCBI Taxonomy" id="37653"/>
    <lineage>
        <taxon>Eukaryota</taxon>
        <taxon>Metazoa</taxon>
        <taxon>Spiralia</taxon>
        <taxon>Lophotrochozoa</taxon>
        <taxon>Mollusca</taxon>
        <taxon>Cephalopoda</taxon>
        <taxon>Coleoidea</taxon>
        <taxon>Octopodiformes</taxon>
        <taxon>Octopoda</taxon>
        <taxon>Incirrata</taxon>
        <taxon>Octopodidae</taxon>
        <taxon>Octopus</taxon>
    </lineage>
</organism>
<dbReference type="AlphaFoldDB" id="A0A0L8HB37"/>
<gene>
    <name evidence="1" type="ORF">OCBIM_22018554mg</name>
</gene>